<proteinExistence type="predicted"/>
<reference evidence="1" key="1">
    <citation type="submission" date="2017-04" db="EMBL/GenBank/DDBJ databases">
        <authorList>
            <person name="Varghese N."/>
            <person name="Submissions S."/>
        </authorList>
    </citation>
    <scope>NUCLEOTIDE SEQUENCE</scope>
    <source>
        <strain evidence="1">WTE2008</strain>
    </source>
</reference>
<gene>
    <name evidence="1" type="ORF">SAMN06297397_1132</name>
</gene>
<name>A0AC61PJW2_9FIRM</name>
<accession>A0AC61PJW2</accession>
<keyword evidence="1" id="KW-0689">Ribosomal protein</keyword>
<protein>
    <submittedName>
        <fullName evidence="1">Large subunit ribosomal protein L24</fullName>
    </submittedName>
</protein>
<keyword evidence="1" id="KW-0687">Ribonucleoprotein</keyword>
<dbReference type="EMBL" id="FWXZ01000002">
    <property type="protein sequence ID" value="SMC50921.1"/>
    <property type="molecule type" value="Genomic_DNA"/>
</dbReference>
<organism evidence="1 2">
    <name type="scientific">Aristaeella lactis</name>
    <dbReference type="NCBI Taxonomy" id="3046383"/>
    <lineage>
        <taxon>Bacteria</taxon>
        <taxon>Bacillati</taxon>
        <taxon>Bacillota</taxon>
        <taxon>Clostridia</taxon>
        <taxon>Eubacteriales</taxon>
        <taxon>Aristaeellaceae</taxon>
        <taxon>Aristaeella</taxon>
    </lineage>
</organism>
<evidence type="ECO:0000313" key="2">
    <source>
        <dbReference type="Proteomes" id="UP000192328"/>
    </source>
</evidence>
<keyword evidence="2" id="KW-1185">Reference proteome</keyword>
<evidence type="ECO:0000313" key="1">
    <source>
        <dbReference type="EMBL" id="SMC50921.1"/>
    </source>
</evidence>
<sequence length="111" mass="12002">MHVKSKDTVIVISGKDKGKKGKISAAFPKLNRVTVEGVNVVTKHQKARNAAQAGGIIHKEMPIDASNVMLVCPKCGKATRVNNKAEKVTDENGKSHRKLIRVCKKCGAEID</sequence>
<comment type="caution">
    <text evidence="1">The sequence shown here is derived from an EMBL/GenBank/DDBJ whole genome shotgun (WGS) entry which is preliminary data.</text>
</comment>
<dbReference type="Proteomes" id="UP000192328">
    <property type="component" value="Unassembled WGS sequence"/>
</dbReference>